<feature type="domain" description="Bacteriophage T5 Orf172 DNA-binding" evidence="2">
    <location>
        <begin position="330"/>
        <end position="413"/>
    </location>
</feature>
<proteinExistence type="predicted"/>
<dbReference type="Proteomes" id="UP000765224">
    <property type="component" value="Unassembled WGS sequence"/>
</dbReference>
<accession>A0ABS6PC56</accession>
<dbReference type="InterPro" id="IPR018306">
    <property type="entry name" value="Phage_T5_Orf172_DNA-bd"/>
</dbReference>
<dbReference type="Pfam" id="PF13250">
    <property type="entry name" value="SNIPE"/>
    <property type="match status" value="1"/>
</dbReference>
<dbReference type="SMART" id="SM00974">
    <property type="entry name" value="T5orf172"/>
    <property type="match status" value="1"/>
</dbReference>
<dbReference type="Pfam" id="PF10544">
    <property type="entry name" value="T5orf172"/>
    <property type="match status" value="1"/>
</dbReference>
<keyword evidence="4" id="KW-1185">Reference proteome</keyword>
<protein>
    <submittedName>
        <fullName evidence="3">DUF4041 domain-containing protein</fullName>
    </submittedName>
</protein>
<sequence length="452" mass="51933">MSFSDYWKGPAHRQRADDLNAQLTSLQAQYAQLQALTAEIGAMDLLDVQRLIDQEKQKLATVREETQRAERETAALAQRSADLQAQILVWEETLLLESFALYQPKFKLVTSQEYKARLERVRDQQKTLIKMGQAATGNMDWTVNNSVAQGRKLVNDMIKLVIRSFNNEADVCVDNVKFDNVELGEKRILKSFEACNRLGKIMSVEVSRTYLNLKLDELHLAHEFQIKKQEEKEEAKRAREELREQQKLEQEIRAAREKLAKERKHFTAAMRDLQTRLDKVESEEERTALLAKLAEVEASRAELDSAEKLIDYREQNAKAGYVYVISNIGAFGEGIYKIGMTRRLEPMDRVDELGDASVPFWFDVHAMVFSNNAPALEAKLHEHFATGRLNKVNGRKEFFRADIAEIESVIRENYDAVVEVTHEAPAEQYRESLRMTLPKPSITQSERMAAHT</sequence>
<reference evidence="3 4" key="1">
    <citation type="submission" date="2021-06" db="EMBL/GenBank/DDBJ databases">
        <title>Updating the genus Pseudomonas: Description of 43 new species and partition of the Pseudomonas putida group.</title>
        <authorList>
            <person name="Girard L."/>
            <person name="Lood C."/>
            <person name="Vandamme P."/>
            <person name="Rokni-Zadeh H."/>
            <person name="Van Noort V."/>
            <person name="Hofte M."/>
            <person name="Lavigne R."/>
            <person name="De Mot R."/>
        </authorList>
    </citation>
    <scope>NUCLEOTIDE SEQUENCE [LARGE SCALE GENOMIC DNA]</scope>
    <source>
        <strain evidence="3 4">COR58</strain>
    </source>
</reference>
<evidence type="ECO:0000313" key="4">
    <source>
        <dbReference type="Proteomes" id="UP000765224"/>
    </source>
</evidence>
<organism evidence="3 4">
    <name type="scientific">Pseudomonas ekonensis</name>
    <dbReference type="NCBI Taxonomy" id="2842353"/>
    <lineage>
        <taxon>Bacteria</taxon>
        <taxon>Pseudomonadati</taxon>
        <taxon>Pseudomonadota</taxon>
        <taxon>Gammaproteobacteria</taxon>
        <taxon>Pseudomonadales</taxon>
        <taxon>Pseudomonadaceae</taxon>
        <taxon>Pseudomonas</taxon>
    </lineage>
</organism>
<keyword evidence="1" id="KW-0175">Coiled coil</keyword>
<dbReference type="EMBL" id="JAHSTS010000001">
    <property type="protein sequence ID" value="MBV4458054.1"/>
    <property type="molecule type" value="Genomic_DNA"/>
</dbReference>
<feature type="coiled-coil region" evidence="1">
    <location>
        <begin position="221"/>
        <end position="299"/>
    </location>
</feature>
<evidence type="ECO:0000256" key="1">
    <source>
        <dbReference type="SAM" id="Coils"/>
    </source>
</evidence>
<name>A0ABS6PC56_9PSED</name>
<evidence type="ECO:0000313" key="3">
    <source>
        <dbReference type="EMBL" id="MBV4458054.1"/>
    </source>
</evidence>
<gene>
    <name evidence="3" type="ORF">KVG96_08855</name>
</gene>
<evidence type="ECO:0000259" key="2">
    <source>
        <dbReference type="SMART" id="SM00974"/>
    </source>
</evidence>
<dbReference type="RefSeq" id="WP_217891669.1">
    <property type="nucleotide sequence ID" value="NZ_JAHSTS010000001.1"/>
</dbReference>
<feature type="coiled-coil region" evidence="1">
    <location>
        <begin position="16"/>
        <end position="86"/>
    </location>
</feature>
<comment type="caution">
    <text evidence="3">The sequence shown here is derived from an EMBL/GenBank/DDBJ whole genome shotgun (WGS) entry which is preliminary data.</text>
</comment>
<dbReference type="InterPro" id="IPR025280">
    <property type="entry name" value="SNIPE"/>
</dbReference>